<accession>A0ABR1I9H7</accession>
<dbReference type="PANTHER" id="PTHR21521">
    <property type="entry name" value="AMUN, ISOFORM A"/>
    <property type="match status" value="1"/>
</dbReference>
<dbReference type="EMBL" id="JAZAVK010000021">
    <property type="protein sequence ID" value="KAK7430242.1"/>
    <property type="molecule type" value="Genomic_DNA"/>
</dbReference>
<comment type="caution">
    <text evidence="2">The sequence shown here is derived from an EMBL/GenBank/DDBJ whole genome shotgun (WGS) entry which is preliminary data.</text>
</comment>
<sequence length="268" mass="29856">MASDPSIVQADKINKAQFETLLSQYPDLIKSISESKGAKEGQKTLQELDDYRYDEALSIFSIAKPERAMNLEDVKALVEWKLRHGKFRPTLMKFVLSNDPDVAADIIQQALDVYQKNSDAQAALDLLTKLKGIGPATASLLLTVHDPDRVIFFSDEAFYWLCCDGKKSPIKYNAKEYRTLRDTAEGLTNRLGVSATDVEKVAYVLMKQPGQSAKPVKPVKAKKEVAPSKAKKSTRPPSTKRKPEPEPDNTEDSAPKSTGLRRSKRMKA</sequence>
<name>A0ABR1I9H7_9HYPO</name>
<keyword evidence="3" id="KW-1185">Reference proteome</keyword>
<evidence type="ECO:0000256" key="1">
    <source>
        <dbReference type="SAM" id="MobiDB-lite"/>
    </source>
</evidence>
<feature type="compositionally biased region" description="Basic residues" evidence="1">
    <location>
        <begin position="259"/>
        <end position="268"/>
    </location>
</feature>
<feature type="compositionally biased region" description="Basic residues" evidence="1">
    <location>
        <begin position="229"/>
        <end position="240"/>
    </location>
</feature>
<proteinExistence type="predicted"/>
<dbReference type="PANTHER" id="PTHR21521:SF0">
    <property type="entry name" value="AMUN, ISOFORM A"/>
    <property type="match status" value="1"/>
</dbReference>
<gene>
    <name evidence="2" type="ORF">QQZ08_003217</name>
</gene>
<protein>
    <submittedName>
        <fullName evidence="2">Uncharacterized protein</fullName>
    </submittedName>
</protein>
<evidence type="ECO:0000313" key="2">
    <source>
        <dbReference type="EMBL" id="KAK7430242.1"/>
    </source>
</evidence>
<organism evidence="2 3">
    <name type="scientific">Neonectria magnoliae</name>
    <dbReference type="NCBI Taxonomy" id="2732573"/>
    <lineage>
        <taxon>Eukaryota</taxon>
        <taxon>Fungi</taxon>
        <taxon>Dikarya</taxon>
        <taxon>Ascomycota</taxon>
        <taxon>Pezizomycotina</taxon>
        <taxon>Sordariomycetes</taxon>
        <taxon>Hypocreomycetidae</taxon>
        <taxon>Hypocreales</taxon>
        <taxon>Nectriaceae</taxon>
        <taxon>Neonectria</taxon>
    </lineage>
</organism>
<dbReference type="Proteomes" id="UP001498421">
    <property type="component" value="Unassembled WGS sequence"/>
</dbReference>
<evidence type="ECO:0000313" key="3">
    <source>
        <dbReference type="Proteomes" id="UP001498421"/>
    </source>
</evidence>
<feature type="region of interest" description="Disordered" evidence="1">
    <location>
        <begin position="212"/>
        <end position="268"/>
    </location>
</feature>
<reference evidence="2 3" key="1">
    <citation type="journal article" date="2025" name="Microbiol. Resour. Announc.">
        <title>Draft genome sequences for Neonectria magnoliae and Neonectria punicea, canker pathogens of Liriodendron tulipifera and Acer saccharum in West Virginia.</title>
        <authorList>
            <person name="Petronek H.M."/>
            <person name="Kasson M.T."/>
            <person name="Metheny A.M."/>
            <person name="Stauder C.M."/>
            <person name="Lovett B."/>
            <person name="Lynch S.C."/>
            <person name="Garnas J.R."/>
            <person name="Kasson L.R."/>
            <person name="Stajich J.E."/>
        </authorList>
    </citation>
    <scope>NUCLEOTIDE SEQUENCE [LARGE SCALE GENOMIC DNA]</scope>
    <source>
        <strain evidence="2 3">NRRL 64651</strain>
    </source>
</reference>